<keyword evidence="1" id="KW-0812">Transmembrane</keyword>
<protein>
    <submittedName>
        <fullName evidence="2">Uncharacterized protein</fullName>
    </submittedName>
</protein>
<evidence type="ECO:0000313" key="2">
    <source>
        <dbReference type="EMBL" id="MDN0012842.1"/>
    </source>
</evidence>
<keyword evidence="1" id="KW-1133">Transmembrane helix</keyword>
<evidence type="ECO:0000256" key="1">
    <source>
        <dbReference type="SAM" id="Phobius"/>
    </source>
</evidence>
<dbReference type="Proteomes" id="UP001168524">
    <property type="component" value="Unassembled WGS sequence"/>
</dbReference>
<gene>
    <name evidence="2" type="ORF">QTA56_01155</name>
</gene>
<reference evidence="2" key="1">
    <citation type="submission" date="2023-06" db="EMBL/GenBank/DDBJ databases">
        <title>Two novel species of Acinetobacter isolated from motorbike repairing workshop in Vietnam.</title>
        <authorList>
            <person name="Le N.T.T."/>
        </authorList>
    </citation>
    <scope>NUCLEOTIDE SEQUENCE</scope>
    <source>
        <strain evidence="2">VNH17</strain>
    </source>
</reference>
<sequence length="82" mass="9053">MNDFLTVLAPLSSWLVMLHLGAQTINHSLPQKQKISYPFVLPQYLIPLILIFLFSYLGFISVNESFGLTICILSGIGTSAVP</sequence>
<feature type="transmembrane region" description="Helical" evidence="1">
    <location>
        <begin position="45"/>
        <end position="62"/>
    </location>
</feature>
<name>A0ABT7WJI7_9GAMM</name>
<proteinExistence type="predicted"/>
<comment type="caution">
    <text evidence="2">The sequence shown here is derived from an EMBL/GenBank/DDBJ whole genome shotgun (WGS) entry which is preliminary data.</text>
</comment>
<dbReference type="RefSeq" id="WP_267979122.1">
    <property type="nucleotide sequence ID" value="NZ_JAPQKF010000001.1"/>
</dbReference>
<evidence type="ECO:0000313" key="3">
    <source>
        <dbReference type="Proteomes" id="UP001168524"/>
    </source>
</evidence>
<organism evidence="2 3">
    <name type="scientific">Acinetobacter thutiue</name>
    <dbReference type="NCBI Taxonomy" id="2998078"/>
    <lineage>
        <taxon>Bacteria</taxon>
        <taxon>Pseudomonadati</taxon>
        <taxon>Pseudomonadota</taxon>
        <taxon>Gammaproteobacteria</taxon>
        <taxon>Moraxellales</taxon>
        <taxon>Moraxellaceae</taxon>
        <taxon>Acinetobacter</taxon>
    </lineage>
</organism>
<accession>A0ABT7WJI7</accession>
<dbReference type="EMBL" id="JAUDZE010000001">
    <property type="protein sequence ID" value="MDN0012842.1"/>
    <property type="molecule type" value="Genomic_DNA"/>
</dbReference>
<keyword evidence="1" id="KW-0472">Membrane</keyword>
<keyword evidence="3" id="KW-1185">Reference proteome</keyword>